<dbReference type="AlphaFoldDB" id="A0A3M7L589"/>
<proteinExistence type="predicted"/>
<name>A0A3M7L589_AUXPR</name>
<dbReference type="Proteomes" id="UP000279271">
    <property type="component" value="Unassembled WGS sequence"/>
</dbReference>
<feature type="compositionally biased region" description="Low complexity" evidence="1">
    <location>
        <begin position="16"/>
        <end position="30"/>
    </location>
</feature>
<reference evidence="3" key="1">
    <citation type="journal article" date="2018" name="Algal Res.">
        <title>Characterization of plant carbon substrate utilization by Auxenochlorella protothecoides.</title>
        <authorList>
            <person name="Vogler B.W."/>
            <person name="Starkenburg S.R."/>
            <person name="Sudasinghe N."/>
            <person name="Schambach J.Y."/>
            <person name="Rollin J.A."/>
            <person name="Pattathil S."/>
            <person name="Barry A.N."/>
        </authorList>
    </citation>
    <scope>NUCLEOTIDE SEQUENCE [LARGE SCALE GENOMIC DNA]</scope>
    <source>
        <strain evidence="3">UTEX 25</strain>
    </source>
</reference>
<evidence type="ECO:0000313" key="3">
    <source>
        <dbReference type="Proteomes" id="UP000279271"/>
    </source>
</evidence>
<dbReference type="EMBL" id="QOKY01000100">
    <property type="protein sequence ID" value="RMZ57747.1"/>
    <property type="molecule type" value="Genomic_DNA"/>
</dbReference>
<feature type="region of interest" description="Disordered" evidence="1">
    <location>
        <begin position="1"/>
        <end position="85"/>
    </location>
</feature>
<evidence type="ECO:0000313" key="2">
    <source>
        <dbReference type="EMBL" id="RMZ57747.1"/>
    </source>
</evidence>
<comment type="caution">
    <text evidence="2">The sequence shown here is derived from an EMBL/GenBank/DDBJ whole genome shotgun (WGS) entry which is preliminary data.</text>
</comment>
<evidence type="ECO:0000256" key="1">
    <source>
        <dbReference type="SAM" id="MobiDB-lite"/>
    </source>
</evidence>
<accession>A0A3M7L589</accession>
<gene>
    <name evidence="2" type="ORF">APUTEX25_003502</name>
</gene>
<sequence>LRGHRAAAGAGRGGHAARPAPHPGCRGAVPGRRRRQPPPGRPDPAWQAIPAPGRAAEGDVGRHGLGGRGGHRPHPARRGAVGGFA</sequence>
<protein>
    <submittedName>
        <fullName evidence="2">Uncharacterized protein</fullName>
    </submittedName>
</protein>
<organism evidence="2 3">
    <name type="scientific">Auxenochlorella protothecoides</name>
    <name type="common">Green microalga</name>
    <name type="synonym">Chlorella protothecoides</name>
    <dbReference type="NCBI Taxonomy" id="3075"/>
    <lineage>
        <taxon>Eukaryota</taxon>
        <taxon>Viridiplantae</taxon>
        <taxon>Chlorophyta</taxon>
        <taxon>core chlorophytes</taxon>
        <taxon>Trebouxiophyceae</taxon>
        <taxon>Chlorellales</taxon>
        <taxon>Chlorellaceae</taxon>
        <taxon>Auxenochlorella</taxon>
    </lineage>
</organism>
<feature type="non-terminal residue" evidence="2">
    <location>
        <position position="85"/>
    </location>
</feature>
<feature type="non-terminal residue" evidence="2">
    <location>
        <position position="1"/>
    </location>
</feature>